<organism evidence="1 2">
    <name type="scientific">Burkholderia paludis</name>
    <dbReference type="NCBI Taxonomy" id="1506587"/>
    <lineage>
        <taxon>Bacteria</taxon>
        <taxon>Pseudomonadati</taxon>
        <taxon>Pseudomonadota</taxon>
        <taxon>Betaproteobacteria</taxon>
        <taxon>Burkholderiales</taxon>
        <taxon>Burkholderiaceae</taxon>
        <taxon>Burkholderia</taxon>
        <taxon>Burkholderia cepacia complex</taxon>
    </lineage>
</organism>
<dbReference type="Proteomes" id="UP000494330">
    <property type="component" value="Unassembled WGS sequence"/>
</dbReference>
<sequence>MKELHTLVKKARFEYDGTLATGYRMVIGTGSYTETVTPETLEQIMAHFGRQPEPVVIGTSHDKPPAGSLGAWLIENRARRRQVVSYLAAILVEEGHVTMSGDRLLFPLRPD</sequence>
<evidence type="ECO:0000313" key="1">
    <source>
        <dbReference type="EMBL" id="VWB63008.1"/>
    </source>
</evidence>
<accession>A0A6P2L1N3</accession>
<dbReference type="AlphaFoldDB" id="A0A6P2L1N3"/>
<dbReference type="RefSeq" id="WP_034196882.1">
    <property type="nucleotide sequence ID" value="NZ_CABVQD010000007.1"/>
</dbReference>
<dbReference type="EMBL" id="CABVQD010000007">
    <property type="protein sequence ID" value="VWB63008.1"/>
    <property type="molecule type" value="Genomic_DNA"/>
</dbReference>
<protein>
    <submittedName>
        <fullName evidence="1">Uncharacterized protein</fullName>
    </submittedName>
</protein>
<evidence type="ECO:0000313" key="2">
    <source>
        <dbReference type="Proteomes" id="UP000494330"/>
    </source>
</evidence>
<gene>
    <name evidence="1" type="ORF">BPA30113_02803</name>
</gene>
<proteinExistence type="predicted"/>
<reference evidence="1 2" key="1">
    <citation type="submission" date="2019-09" db="EMBL/GenBank/DDBJ databases">
        <authorList>
            <person name="Depoorter E."/>
        </authorList>
    </citation>
    <scope>NUCLEOTIDE SEQUENCE [LARGE SCALE GENOMIC DNA]</scope>
    <source>
        <strain evidence="1">LMG 30113</strain>
    </source>
</reference>
<keyword evidence="2" id="KW-1185">Reference proteome</keyword>
<name>A0A6P2L1N3_9BURK</name>